<evidence type="ECO:0000313" key="3">
    <source>
        <dbReference type="Proteomes" id="UP001152300"/>
    </source>
</evidence>
<organism evidence="2 3">
    <name type="scientific">Sclerotinia nivalis</name>
    <dbReference type="NCBI Taxonomy" id="352851"/>
    <lineage>
        <taxon>Eukaryota</taxon>
        <taxon>Fungi</taxon>
        <taxon>Dikarya</taxon>
        <taxon>Ascomycota</taxon>
        <taxon>Pezizomycotina</taxon>
        <taxon>Leotiomycetes</taxon>
        <taxon>Helotiales</taxon>
        <taxon>Sclerotiniaceae</taxon>
        <taxon>Sclerotinia</taxon>
    </lineage>
</organism>
<feature type="region of interest" description="Disordered" evidence="1">
    <location>
        <begin position="68"/>
        <end position="99"/>
    </location>
</feature>
<dbReference type="AlphaFoldDB" id="A0A9X0AV75"/>
<feature type="compositionally biased region" description="Basic and acidic residues" evidence="1">
    <location>
        <begin position="70"/>
        <end position="79"/>
    </location>
</feature>
<name>A0A9X0AV75_9HELO</name>
<reference evidence="2" key="1">
    <citation type="submission" date="2022-11" db="EMBL/GenBank/DDBJ databases">
        <title>Genome Resource of Sclerotinia nivalis Strain SnTB1, a Plant Pathogen Isolated from American Ginseng.</title>
        <authorList>
            <person name="Fan S."/>
        </authorList>
    </citation>
    <scope>NUCLEOTIDE SEQUENCE</scope>
    <source>
        <strain evidence="2">SnTB1</strain>
    </source>
</reference>
<accession>A0A9X0AV75</accession>
<evidence type="ECO:0000256" key="1">
    <source>
        <dbReference type="SAM" id="MobiDB-lite"/>
    </source>
</evidence>
<proteinExistence type="predicted"/>
<sequence>MLEQIKNQSLDELEDLMNGFSRKYTVDTVDVDDNISDIQDNGSNVVDAVDTYQRSASASRGSVIAAFARKPNDEKKQETELDESGCGSDSIFIPSSSER</sequence>
<gene>
    <name evidence="2" type="ORF">OCU04_000001</name>
</gene>
<dbReference type="EMBL" id="JAPEIS010000001">
    <property type="protein sequence ID" value="KAJ8069560.1"/>
    <property type="molecule type" value="Genomic_DNA"/>
</dbReference>
<comment type="caution">
    <text evidence="2">The sequence shown here is derived from an EMBL/GenBank/DDBJ whole genome shotgun (WGS) entry which is preliminary data.</text>
</comment>
<protein>
    <submittedName>
        <fullName evidence="2">Uncharacterized protein</fullName>
    </submittedName>
</protein>
<keyword evidence="3" id="KW-1185">Reference proteome</keyword>
<evidence type="ECO:0000313" key="2">
    <source>
        <dbReference type="EMBL" id="KAJ8069560.1"/>
    </source>
</evidence>
<dbReference type="Proteomes" id="UP001152300">
    <property type="component" value="Unassembled WGS sequence"/>
</dbReference>